<proteinExistence type="predicted"/>
<reference evidence="2 3" key="2">
    <citation type="submission" date="2024-07" db="EMBL/GenBank/DDBJ databases">
        <authorList>
            <person name="Akdeniz Z."/>
        </authorList>
    </citation>
    <scope>NUCLEOTIDE SEQUENCE [LARGE SCALE GENOMIC DNA]</scope>
</reference>
<name>A0AA86NCN5_9EUKA</name>
<dbReference type="EMBL" id="CATOUU010000108">
    <property type="protein sequence ID" value="CAI9916604.1"/>
    <property type="molecule type" value="Genomic_DNA"/>
</dbReference>
<dbReference type="Proteomes" id="UP001642409">
    <property type="component" value="Unassembled WGS sequence"/>
</dbReference>
<dbReference type="AlphaFoldDB" id="A0AA86NCN5"/>
<comment type="caution">
    <text evidence="1">The sequence shown here is derived from an EMBL/GenBank/DDBJ whole genome shotgun (WGS) entry which is preliminary data.</text>
</comment>
<sequence>MKIQRMQNTVVNHPLKYKKQIPLSNLIQYSTTKLNSTRAFAQIYYTSKKLSIKIILSQILARRRQPGGVTVGCSESAAFGLALEWIIKINTQKHFKINFHKNSYLILSTDISQFITFDHRVLRDKIISFPRLNRLSRNTNRLVFTNFSRLRQSQQHTIF</sequence>
<protein>
    <submittedName>
        <fullName evidence="2">Hypothetical_protein</fullName>
    </submittedName>
</protein>
<keyword evidence="3" id="KW-1185">Reference proteome</keyword>
<evidence type="ECO:0000313" key="3">
    <source>
        <dbReference type="Proteomes" id="UP001642409"/>
    </source>
</evidence>
<evidence type="ECO:0000313" key="1">
    <source>
        <dbReference type="EMBL" id="CAI9916604.1"/>
    </source>
</evidence>
<dbReference type="EMBL" id="CAXDID020000053">
    <property type="protein sequence ID" value="CAL6006071.1"/>
    <property type="molecule type" value="Genomic_DNA"/>
</dbReference>
<gene>
    <name evidence="2" type="ORF">HINF_LOCUS19979</name>
    <name evidence="1" type="ORF">HINF_LOCUS4249</name>
</gene>
<organism evidence="1">
    <name type="scientific">Hexamita inflata</name>
    <dbReference type="NCBI Taxonomy" id="28002"/>
    <lineage>
        <taxon>Eukaryota</taxon>
        <taxon>Metamonada</taxon>
        <taxon>Diplomonadida</taxon>
        <taxon>Hexamitidae</taxon>
        <taxon>Hexamitinae</taxon>
        <taxon>Hexamita</taxon>
    </lineage>
</organism>
<evidence type="ECO:0000313" key="2">
    <source>
        <dbReference type="EMBL" id="CAL6006071.1"/>
    </source>
</evidence>
<reference evidence="1" key="1">
    <citation type="submission" date="2023-06" db="EMBL/GenBank/DDBJ databases">
        <authorList>
            <person name="Kurt Z."/>
        </authorList>
    </citation>
    <scope>NUCLEOTIDE SEQUENCE</scope>
</reference>
<accession>A0AA86NCN5</accession>